<keyword evidence="2" id="KW-0238">DNA-binding</keyword>
<dbReference type="SUPFAM" id="SSF46785">
    <property type="entry name" value="Winged helix' DNA-binding domain"/>
    <property type="match status" value="1"/>
</dbReference>
<dbReference type="InterPro" id="IPR051081">
    <property type="entry name" value="HTH_MetalResp_TranReg"/>
</dbReference>
<dbReference type="AlphaFoldDB" id="A0A077EJA6"/>
<dbReference type="InterPro" id="IPR036388">
    <property type="entry name" value="WH-like_DNA-bd_sf"/>
</dbReference>
<evidence type="ECO:0000256" key="1">
    <source>
        <dbReference type="ARBA" id="ARBA00023015"/>
    </source>
</evidence>
<gene>
    <name evidence="5" type="ORF">BD94_2798</name>
</gene>
<keyword evidence="3" id="KW-0804">Transcription</keyword>
<dbReference type="KEGG" id="eao:BD94_2798"/>
<evidence type="ECO:0000256" key="2">
    <source>
        <dbReference type="ARBA" id="ARBA00023125"/>
    </source>
</evidence>
<dbReference type="Gene3D" id="1.10.10.10">
    <property type="entry name" value="Winged helix-like DNA-binding domain superfamily/Winged helix DNA-binding domain"/>
    <property type="match status" value="1"/>
</dbReference>
<evidence type="ECO:0000259" key="4">
    <source>
        <dbReference type="PROSITE" id="PS50987"/>
    </source>
</evidence>
<dbReference type="PANTHER" id="PTHR33154:SF15">
    <property type="entry name" value="REGULATORY PROTEIN ARSR"/>
    <property type="match status" value="1"/>
</dbReference>
<reference evidence="5 6" key="1">
    <citation type="journal article" date="2013" name="Lancet">
        <title>First case of E anophelis outbreak in an intensive-care unit.</title>
        <authorList>
            <person name="Teo J."/>
            <person name="Tan S.Y."/>
            <person name="Tay M."/>
            <person name="Ding Y."/>
            <person name="Kjelleberg S."/>
            <person name="Givskov M."/>
            <person name="Lin R.T."/>
            <person name="Yang L."/>
        </authorList>
    </citation>
    <scope>NUCLEOTIDE SEQUENCE [LARGE SCALE GENOMIC DNA]</scope>
    <source>
        <strain evidence="5 6">NUHP1</strain>
    </source>
</reference>
<dbReference type="Pfam" id="PF01022">
    <property type="entry name" value="HTH_5"/>
    <property type="match status" value="1"/>
</dbReference>
<dbReference type="PRINTS" id="PR00778">
    <property type="entry name" value="HTHARSR"/>
</dbReference>
<dbReference type="InterPro" id="IPR011991">
    <property type="entry name" value="ArsR-like_HTH"/>
</dbReference>
<dbReference type="InterPro" id="IPR036390">
    <property type="entry name" value="WH_DNA-bd_sf"/>
</dbReference>
<dbReference type="STRING" id="1338011.BD94_2798"/>
<protein>
    <submittedName>
        <fullName evidence="5">Transcriptional regulator, ArsR family</fullName>
    </submittedName>
</protein>
<sequence length="136" mass="15765">MEYNFSCIENKLFIKFYYRNIAIMKIDMGTTKTDIYTDDHNRLASLFKALGHPARIAILQYIISQKACICNDLVEELGLAQATISQHLKELKNIGIIQGSIEGKSVCYCIDEKIWRQFQKELNTFFNQEVKINQCC</sequence>
<accession>A0A077EJA6</accession>
<dbReference type="HOGENOM" id="CLU_097806_3_2_10"/>
<dbReference type="GO" id="GO:0003700">
    <property type="term" value="F:DNA-binding transcription factor activity"/>
    <property type="evidence" value="ECO:0007669"/>
    <property type="project" value="InterPro"/>
</dbReference>
<dbReference type="eggNOG" id="COG0640">
    <property type="taxonomic scope" value="Bacteria"/>
</dbReference>
<dbReference type="EMBL" id="CP007547">
    <property type="protein sequence ID" value="AIL46573.1"/>
    <property type="molecule type" value="Genomic_DNA"/>
</dbReference>
<keyword evidence="1" id="KW-0805">Transcription regulation</keyword>
<evidence type="ECO:0000313" key="6">
    <source>
        <dbReference type="Proteomes" id="UP000028933"/>
    </source>
</evidence>
<organism evidence="5 6">
    <name type="scientific">Elizabethkingia anophelis NUHP1</name>
    <dbReference type="NCBI Taxonomy" id="1338011"/>
    <lineage>
        <taxon>Bacteria</taxon>
        <taxon>Pseudomonadati</taxon>
        <taxon>Bacteroidota</taxon>
        <taxon>Flavobacteriia</taxon>
        <taxon>Flavobacteriales</taxon>
        <taxon>Weeksellaceae</taxon>
        <taxon>Elizabethkingia</taxon>
    </lineage>
</organism>
<dbReference type="PROSITE" id="PS50987">
    <property type="entry name" value="HTH_ARSR_2"/>
    <property type="match status" value="1"/>
</dbReference>
<evidence type="ECO:0000256" key="3">
    <source>
        <dbReference type="ARBA" id="ARBA00023163"/>
    </source>
</evidence>
<dbReference type="CDD" id="cd00090">
    <property type="entry name" value="HTH_ARSR"/>
    <property type="match status" value="1"/>
</dbReference>
<feature type="domain" description="HTH arsR-type" evidence="4">
    <location>
        <begin position="35"/>
        <end position="129"/>
    </location>
</feature>
<proteinExistence type="predicted"/>
<dbReference type="GO" id="GO:0003677">
    <property type="term" value="F:DNA binding"/>
    <property type="evidence" value="ECO:0007669"/>
    <property type="project" value="UniProtKB-KW"/>
</dbReference>
<dbReference type="PANTHER" id="PTHR33154">
    <property type="entry name" value="TRANSCRIPTIONAL REGULATOR, ARSR FAMILY"/>
    <property type="match status" value="1"/>
</dbReference>
<dbReference type="InterPro" id="IPR001845">
    <property type="entry name" value="HTH_ArsR_DNA-bd_dom"/>
</dbReference>
<dbReference type="SMART" id="SM00418">
    <property type="entry name" value="HTH_ARSR"/>
    <property type="match status" value="1"/>
</dbReference>
<name>A0A077EJA6_9FLAO</name>
<dbReference type="Proteomes" id="UP000028933">
    <property type="component" value="Chromosome"/>
</dbReference>
<evidence type="ECO:0000313" key="5">
    <source>
        <dbReference type="EMBL" id="AIL46573.1"/>
    </source>
</evidence>
<dbReference type="NCBIfam" id="NF033788">
    <property type="entry name" value="HTH_metalloreg"/>
    <property type="match status" value="1"/>
</dbReference>